<keyword evidence="2" id="KW-1185">Reference proteome</keyword>
<name>A0ABP1M659_9EUKA</name>
<comment type="caution">
    <text evidence="1">The sequence shown here is derived from an EMBL/GenBank/DDBJ whole genome shotgun (WGS) entry which is preliminary data.</text>
</comment>
<protein>
    <submittedName>
        <fullName evidence="1">Hypothetical_protein</fullName>
    </submittedName>
</protein>
<dbReference type="Proteomes" id="UP001642409">
    <property type="component" value="Unassembled WGS sequence"/>
</dbReference>
<reference evidence="1 2" key="1">
    <citation type="submission" date="2024-07" db="EMBL/GenBank/DDBJ databases">
        <authorList>
            <person name="Akdeniz Z."/>
        </authorList>
    </citation>
    <scope>NUCLEOTIDE SEQUENCE [LARGE SCALE GENOMIC DNA]</scope>
</reference>
<gene>
    <name evidence="1" type="ORF">HINF_LOCUS69814</name>
</gene>
<evidence type="ECO:0000313" key="2">
    <source>
        <dbReference type="Proteomes" id="UP001642409"/>
    </source>
</evidence>
<sequence>MGQQSPKNIINECVFVLLNQILPNTLFNVEFYDIASITCNIQYIGISRKFPISLMNQRSRTPKKGLSINFSSSKAYFIPSITRKILIKFENTPAGKPKIRDINTFNLEDDQYSEKSKHRLYSLANRIKMIDNPHIKSIETNRQFLLVQETDFGCKN</sequence>
<evidence type="ECO:0000313" key="1">
    <source>
        <dbReference type="EMBL" id="CAL6098878.1"/>
    </source>
</evidence>
<proteinExistence type="predicted"/>
<organism evidence="1 2">
    <name type="scientific">Hexamita inflata</name>
    <dbReference type="NCBI Taxonomy" id="28002"/>
    <lineage>
        <taxon>Eukaryota</taxon>
        <taxon>Metamonada</taxon>
        <taxon>Diplomonadida</taxon>
        <taxon>Hexamitidae</taxon>
        <taxon>Hexamitinae</taxon>
        <taxon>Hexamita</taxon>
    </lineage>
</organism>
<accession>A0ABP1M659</accession>
<dbReference type="EMBL" id="CAXDID020000514">
    <property type="protein sequence ID" value="CAL6098878.1"/>
    <property type="molecule type" value="Genomic_DNA"/>
</dbReference>